<organism evidence="1 2">
    <name type="scientific">Ensete ventricosum</name>
    <name type="common">Abyssinian banana</name>
    <name type="synonym">Musa ensete</name>
    <dbReference type="NCBI Taxonomy" id="4639"/>
    <lineage>
        <taxon>Eukaryota</taxon>
        <taxon>Viridiplantae</taxon>
        <taxon>Streptophyta</taxon>
        <taxon>Embryophyta</taxon>
        <taxon>Tracheophyta</taxon>
        <taxon>Spermatophyta</taxon>
        <taxon>Magnoliopsida</taxon>
        <taxon>Liliopsida</taxon>
        <taxon>Zingiberales</taxon>
        <taxon>Musaceae</taxon>
        <taxon>Ensete</taxon>
    </lineage>
</organism>
<accession>A0A426XQS3</accession>
<dbReference type="AlphaFoldDB" id="A0A426XQS3"/>
<comment type="caution">
    <text evidence="1">The sequence shown here is derived from an EMBL/GenBank/DDBJ whole genome shotgun (WGS) entry which is preliminary data.</text>
</comment>
<sequence length="276" mass="31373">MRPRACTAAGAAPLGRTTRGGVFWITESQWRTFWVRGRVSRTNPPTATDDDADQAGRIPCTERSHDYETPLWDRTRACPLNSRTQPTALGLPTPRSFHYKCSLRLPNRLLSYPDVAVRCSASSSAVRRARLSPFDLSAAAPLLIHTERYRCEFRHLSLTSSCSVPVSDKILGLQSFLNQFLDRSRFQSEAVIMLLMLSTLCSSWCFCSSADWIFYGFDESVSERVENFVFPRDLFPLGLHLISVPVRVFRRAKVRLFDPFGFMLIACGEDWGYREI</sequence>
<dbReference type="Proteomes" id="UP000287651">
    <property type="component" value="Unassembled WGS sequence"/>
</dbReference>
<proteinExistence type="predicted"/>
<dbReference type="EMBL" id="AMZH03018310">
    <property type="protein sequence ID" value="RRT41772.1"/>
    <property type="molecule type" value="Genomic_DNA"/>
</dbReference>
<evidence type="ECO:0000313" key="2">
    <source>
        <dbReference type="Proteomes" id="UP000287651"/>
    </source>
</evidence>
<evidence type="ECO:0000313" key="1">
    <source>
        <dbReference type="EMBL" id="RRT41772.1"/>
    </source>
</evidence>
<gene>
    <name evidence="1" type="ORF">B296_00024955</name>
</gene>
<protein>
    <submittedName>
        <fullName evidence="1">Uncharacterized protein</fullName>
    </submittedName>
</protein>
<reference evidence="1 2" key="1">
    <citation type="journal article" date="2014" name="Agronomy (Basel)">
        <title>A Draft Genome Sequence for Ensete ventricosum, the Drought-Tolerant Tree Against Hunger.</title>
        <authorList>
            <person name="Harrison J."/>
            <person name="Moore K.A."/>
            <person name="Paszkiewicz K."/>
            <person name="Jones T."/>
            <person name="Grant M."/>
            <person name="Ambacheew D."/>
            <person name="Muzemil S."/>
            <person name="Studholme D.J."/>
        </authorList>
    </citation>
    <scope>NUCLEOTIDE SEQUENCE [LARGE SCALE GENOMIC DNA]</scope>
</reference>
<name>A0A426XQS3_ENSVE</name>